<sequence length="157" mass="17690">MMELKKVDRGNLEAMLSLEVDKGQESFVAPNVVSLAEAYVAVTSGFAALPFGIYEDGVPVGFVMFGYGQDPESPPVAKNNYCIWRFMIDKAYQHRGLGRKALDIFLEYLRTYPCGRAEYCWLSYEPENEKARSLYRSAGFRENGEVCGGEFVSVRKL</sequence>
<protein>
    <submittedName>
        <fullName evidence="2">GNAT family N-acetyltransferase</fullName>
    </submittedName>
</protein>
<keyword evidence="3" id="KW-1185">Reference proteome</keyword>
<dbReference type="InterPro" id="IPR050276">
    <property type="entry name" value="MshD_Acetyltransferase"/>
</dbReference>
<dbReference type="GeneID" id="90532057"/>
<dbReference type="PANTHER" id="PTHR43617">
    <property type="entry name" value="L-AMINO ACID N-ACETYLTRANSFERASE"/>
    <property type="match status" value="1"/>
</dbReference>
<dbReference type="InterPro" id="IPR000182">
    <property type="entry name" value="GNAT_dom"/>
</dbReference>
<accession>A0ABT1S2S8</accession>
<evidence type="ECO:0000313" key="3">
    <source>
        <dbReference type="Proteomes" id="UP001524473"/>
    </source>
</evidence>
<reference evidence="2 3" key="1">
    <citation type="submission" date="2022-06" db="EMBL/GenBank/DDBJ databases">
        <title>Isolation of gut microbiota from human fecal samples.</title>
        <authorList>
            <person name="Pamer E.G."/>
            <person name="Barat B."/>
            <person name="Waligurski E."/>
            <person name="Medina S."/>
            <person name="Paddock L."/>
            <person name="Mostad J."/>
        </authorList>
    </citation>
    <scope>NUCLEOTIDE SEQUENCE [LARGE SCALE GENOMIC DNA]</scope>
    <source>
        <strain evidence="2 3">DFI.9.73</strain>
    </source>
</reference>
<dbReference type="RefSeq" id="WP_066862907.1">
    <property type="nucleotide sequence ID" value="NZ_CABKVV010000013.1"/>
</dbReference>
<dbReference type="SUPFAM" id="SSF55729">
    <property type="entry name" value="Acyl-CoA N-acyltransferases (Nat)"/>
    <property type="match status" value="1"/>
</dbReference>
<dbReference type="Gene3D" id="3.40.630.30">
    <property type="match status" value="1"/>
</dbReference>
<comment type="caution">
    <text evidence="2">The sequence shown here is derived from an EMBL/GenBank/DDBJ whole genome shotgun (WGS) entry which is preliminary data.</text>
</comment>
<name>A0ABT1S2S8_9FIRM</name>
<feature type="domain" description="N-acetyltransferase" evidence="1">
    <location>
        <begin position="2"/>
        <end position="157"/>
    </location>
</feature>
<dbReference type="EMBL" id="JANFZH010000031">
    <property type="protein sequence ID" value="MCQ4840810.1"/>
    <property type="molecule type" value="Genomic_DNA"/>
</dbReference>
<organism evidence="2 3">
    <name type="scientific">Neglectibacter timonensis</name>
    <dbReference type="NCBI Taxonomy" id="1776382"/>
    <lineage>
        <taxon>Bacteria</taxon>
        <taxon>Bacillati</taxon>
        <taxon>Bacillota</taxon>
        <taxon>Clostridia</taxon>
        <taxon>Eubacteriales</taxon>
        <taxon>Oscillospiraceae</taxon>
        <taxon>Neglectibacter</taxon>
    </lineage>
</organism>
<dbReference type="Proteomes" id="UP001524473">
    <property type="component" value="Unassembled WGS sequence"/>
</dbReference>
<evidence type="ECO:0000259" key="1">
    <source>
        <dbReference type="PROSITE" id="PS51186"/>
    </source>
</evidence>
<dbReference type="Pfam" id="PF00583">
    <property type="entry name" value="Acetyltransf_1"/>
    <property type="match status" value="1"/>
</dbReference>
<gene>
    <name evidence="2" type="ORF">NE695_12920</name>
</gene>
<dbReference type="CDD" id="cd04301">
    <property type="entry name" value="NAT_SF"/>
    <property type="match status" value="1"/>
</dbReference>
<dbReference type="InterPro" id="IPR016181">
    <property type="entry name" value="Acyl_CoA_acyltransferase"/>
</dbReference>
<evidence type="ECO:0000313" key="2">
    <source>
        <dbReference type="EMBL" id="MCQ4840810.1"/>
    </source>
</evidence>
<dbReference type="PROSITE" id="PS51186">
    <property type="entry name" value="GNAT"/>
    <property type="match status" value="1"/>
</dbReference>
<proteinExistence type="predicted"/>